<keyword evidence="8" id="KW-0560">Oxidoreductase</keyword>
<evidence type="ECO:0000256" key="7">
    <source>
        <dbReference type="ARBA" id="ARBA00022827"/>
    </source>
</evidence>
<keyword evidence="5" id="KW-0949">S-adenosyl-L-methionine</keyword>
<protein>
    <submittedName>
        <fullName evidence="12">tRNA 5-methylaminomethyl-2-thiouridine biosynthesis bifunctional protein MnmC</fullName>
    </submittedName>
</protein>
<keyword evidence="2" id="KW-0489">Methyltransferase</keyword>
<evidence type="ECO:0000256" key="4">
    <source>
        <dbReference type="ARBA" id="ARBA00022679"/>
    </source>
</evidence>
<keyword evidence="1" id="KW-0963">Cytoplasm</keyword>
<dbReference type="EMBL" id="CP036425">
    <property type="protein sequence ID" value="QDU35259.1"/>
    <property type="molecule type" value="Genomic_DNA"/>
</dbReference>
<evidence type="ECO:0000256" key="5">
    <source>
        <dbReference type="ARBA" id="ARBA00022691"/>
    </source>
</evidence>
<dbReference type="SUPFAM" id="SSF51905">
    <property type="entry name" value="FAD/NAD(P)-binding domain"/>
    <property type="match status" value="1"/>
</dbReference>
<keyword evidence="7" id="KW-0274">FAD</keyword>
<dbReference type="HAMAP" id="MF_01102">
    <property type="entry name" value="MnmC"/>
    <property type="match status" value="1"/>
</dbReference>
<evidence type="ECO:0000256" key="2">
    <source>
        <dbReference type="ARBA" id="ARBA00022603"/>
    </source>
</evidence>
<proteinExistence type="inferred from homology"/>
<dbReference type="KEGG" id="pcor:KS4_33400"/>
<dbReference type="NCBIfam" id="NF033855">
    <property type="entry name" value="tRNA_MNMC2"/>
    <property type="match status" value="1"/>
</dbReference>
<dbReference type="InterPro" id="IPR029063">
    <property type="entry name" value="SAM-dependent_MTases_sf"/>
</dbReference>
<keyword evidence="3" id="KW-0285">Flavoprotein</keyword>
<dbReference type="NCBIfam" id="NF002481">
    <property type="entry name" value="PRK01747.1-2"/>
    <property type="match status" value="1"/>
</dbReference>
<evidence type="ECO:0000256" key="6">
    <source>
        <dbReference type="ARBA" id="ARBA00022694"/>
    </source>
</evidence>
<evidence type="ECO:0000256" key="9">
    <source>
        <dbReference type="ARBA" id="ARBA00023268"/>
    </source>
</evidence>
<dbReference type="Pfam" id="PF05430">
    <property type="entry name" value="Methyltransf_30"/>
    <property type="match status" value="1"/>
</dbReference>
<dbReference type="GO" id="GO:0004808">
    <property type="term" value="F:tRNA (5-methylaminomethyl-2-thiouridylate)(34)-methyltransferase activity"/>
    <property type="evidence" value="ECO:0007669"/>
    <property type="project" value="InterPro"/>
</dbReference>
<evidence type="ECO:0000259" key="11">
    <source>
        <dbReference type="Pfam" id="PF05430"/>
    </source>
</evidence>
<dbReference type="GO" id="GO:0005737">
    <property type="term" value="C:cytoplasm"/>
    <property type="evidence" value="ECO:0007669"/>
    <property type="project" value="TreeGrafter"/>
</dbReference>
<keyword evidence="4" id="KW-0808">Transferase</keyword>
<feature type="domain" description="MnmC-like methyltransferase" evidence="11">
    <location>
        <begin position="132"/>
        <end position="235"/>
    </location>
</feature>
<dbReference type="OrthoDB" id="9786494at2"/>
<evidence type="ECO:0000256" key="8">
    <source>
        <dbReference type="ARBA" id="ARBA00023002"/>
    </source>
</evidence>
<evidence type="ECO:0000256" key="3">
    <source>
        <dbReference type="ARBA" id="ARBA00022630"/>
    </source>
</evidence>
<dbReference type="RefSeq" id="WP_145080322.1">
    <property type="nucleotide sequence ID" value="NZ_CP036425.1"/>
</dbReference>
<dbReference type="AlphaFoldDB" id="A0A517YYG1"/>
<keyword evidence="6" id="KW-0819">tRNA processing</keyword>
<dbReference type="SUPFAM" id="SSF54373">
    <property type="entry name" value="FAD-linked reductases, C-terminal domain"/>
    <property type="match status" value="1"/>
</dbReference>
<reference evidence="12 13" key="1">
    <citation type="submission" date="2019-02" db="EMBL/GenBank/DDBJ databases">
        <title>Deep-cultivation of Planctomycetes and their phenomic and genomic characterization uncovers novel biology.</title>
        <authorList>
            <person name="Wiegand S."/>
            <person name="Jogler M."/>
            <person name="Boedeker C."/>
            <person name="Pinto D."/>
            <person name="Vollmers J."/>
            <person name="Rivas-Marin E."/>
            <person name="Kohn T."/>
            <person name="Peeters S.H."/>
            <person name="Heuer A."/>
            <person name="Rast P."/>
            <person name="Oberbeckmann S."/>
            <person name="Bunk B."/>
            <person name="Jeske O."/>
            <person name="Meyerdierks A."/>
            <person name="Storesund J.E."/>
            <person name="Kallscheuer N."/>
            <person name="Luecker S."/>
            <person name="Lage O.M."/>
            <person name="Pohl T."/>
            <person name="Merkel B.J."/>
            <person name="Hornburger P."/>
            <person name="Mueller R.-W."/>
            <person name="Bruemmer F."/>
            <person name="Labrenz M."/>
            <person name="Spormann A.M."/>
            <person name="Op den Camp H."/>
            <person name="Overmann J."/>
            <person name="Amann R."/>
            <person name="Jetten M.S.M."/>
            <person name="Mascher T."/>
            <person name="Medema M.H."/>
            <person name="Devos D.P."/>
            <person name="Kaster A.-K."/>
            <person name="Ovreas L."/>
            <person name="Rohde M."/>
            <person name="Galperin M.Y."/>
            <person name="Jogler C."/>
        </authorList>
    </citation>
    <scope>NUCLEOTIDE SEQUENCE [LARGE SCALE GENOMIC DNA]</scope>
    <source>
        <strain evidence="12 13">KS4</strain>
    </source>
</reference>
<evidence type="ECO:0000256" key="1">
    <source>
        <dbReference type="ARBA" id="ARBA00022490"/>
    </source>
</evidence>
<dbReference type="Pfam" id="PF01266">
    <property type="entry name" value="DAO"/>
    <property type="match status" value="1"/>
</dbReference>
<evidence type="ECO:0000259" key="10">
    <source>
        <dbReference type="Pfam" id="PF01266"/>
    </source>
</evidence>
<dbReference type="InterPro" id="IPR047785">
    <property type="entry name" value="tRNA_MNMC2"/>
</dbReference>
<name>A0A517YYG1_9BACT</name>
<keyword evidence="9" id="KW-0511">Multifunctional enzyme</keyword>
<dbReference type="InterPro" id="IPR023032">
    <property type="entry name" value="tRNA_MAMT_biosynth_bifunc_MnmC"/>
</dbReference>
<dbReference type="PANTHER" id="PTHR13847">
    <property type="entry name" value="SARCOSINE DEHYDROGENASE-RELATED"/>
    <property type="match status" value="1"/>
</dbReference>
<dbReference type="NCBIfam" id="TIGR03197">
    <property type="entry name" value="MnmC_Cterm"/>
    <property type="match status" value="1"/>
</dbReference>
<dbReference type="InterPro" id="IPR017610">
    <property type="entry name" value="tRNA_S-uridine_synth_MnmC_C"/>
</dbReference>
<accession>A0A517YYG1</accession>
<dbReference type="Gene3D" id="3.40.50.150">
    <property type="entry name" value="Vaccinia Virus protein VP39"/>
    <property type="match status" value="1"/>
</dbReference>
<keyword evidence="13" id="KW-1185">Reference proteome</keyword>
<evidence type="ECO:0000313" key="12">
    <source>
        <dbReference type="EMBL" id="QDU35259.1"/>
    </source>
</evidence>
<dbReference type="InterPro" id="IPR036188">
    <property type="entry name" value="FAD/NAD-bd_sf"/>
</dbReference>
<gene>
    <name evidence="12" type="primary">mnmC</name>
    <name evidence="12" type="ORF">KS4_33400</name>
</gene>
<dbReference type="GO" id="GO:0016645">
    <property type="term" value="F:oxidoreductase activity, acting on the CH-NH group of donors"/>
    <property type="evidence" value="ECO:0007669"/>
    <property type="project" value="InterPro"/>
</dbReference>
<dbReference type="PANTHER" id="PTHR13847:SF283">
    <property type="entry name" value="TRNA 5-METHYLAMINOMETHYL-2-THIOURIDINE BIOSYNTHESIS BIFUNCTIONAL PROTEIN MNMC"/>
    <property type="match status" value="1"/>
</dbReference>
<dbReference type="GO" id="GO:0032259">
    <property type="term" value="P:methylation"/>
    <property type="evidence" value="ECO:0007669"/>
    <property type="project" value="UniProtKB-KW"/>
</dbReference>
<sequence length="653" mass="73448">MSGIEKPKLTWGEDGVLRSELFEDVYFSVEGGAEETRYVFLEGNGLPERFTEKKKFVIAETGFGTGLNFLVTWKMWQEAKQHGEVDEDAVLEYVSFEKYPLSLDEIKQALGLFDEFKNDLEWFDIYYPEVLMRGVHKIQWIDGVVLTLVLGDINEMISEMRFKADAWYLDGFSPSQNKGMWTEHVFDWIGKLTAPKGTVATFTAAGFVRRGLIGAGFEMKKVKGFGKKREMLVGAYCGAGVIEDGKPWFDIRAPKIKPKRGLVIGGGIAGCAAAWSLAERGVTVDLLERNTIASGGSSNLAGLFQPHLSVEWSEQALWVNTANQYVMQWLDQYAIPNDVPMYDQCGVFHPAINERDEKRFRKIIEADHWLHGDAVRWVEEGKGGWKRPEKCTYGGLMVDAGGWVKPNELCEMLLNHKGIAVFEKHEVQRLIRTDDEKWAINNDWDTTYDVVVIANAIDAKRFDVLNCLPLRVVRGQLSMIEGNSGLTYAVSGDCYILPKIDGKSVVGATFGPDDFDMDVREQDHEKIMTDLKMVLPKAWERLKDKPWKGKVGFRCVGEDRLPMVGCVPDITFYERAYQDLKDGKVGKQYEKGRYLPGLYVNLAHGSRGLVSGLLGGELIAAIAHDEILPVEKCVADAVNPARFVIRKIKRGLV</sequence>
<evidence type="ECO:0000313" key="13">
    <source>
        <dbReference type="Proteomes" id="UP000317369"/>
    </source>
</evidence>
<dbReference type="InterPro" id="IPR006076">
    <property type="entry name" value="FAD-dep_OxRdtase"/>
</dbReference>
<dbReference type="GO" id="GO:0008033">
    <property type="term" value="P:tRNA processing"/>
    <property type="evidence" value="ECO:0007669"/>
    <property type="project" value="UniProtKB-KW"/>
</dbReference>
<dbReference type="Gene3D" id="3.30.9.10">
    <property type="entry name" value="D-Amino Acid Oxidase, subunit A, domain 2"/>
    <property type="match status" value="1"/>
</dbReference>
<dbReference type="InterPro" id="IPR008471">
    <property type="entry name" value="MnmC-like_methylTransf"/>
</dbReference>
<feature type="domain" description="FAD dependent oxidoreductase" evidence="10">
    <location>
        <begin position="262"/>
        <end position="621"/>
    </location>
</feature>
<dbReference type="Gene3D" id="3.50.50.60">
    <property type="entry name" value="FAD/NAD(P)-binding domain"/>
    <property type="match status" value="1"/>
</dbReference>
<dbReference type="Proteomes" id="UP000317369">
    <property type="component" value="Chromosome"/>
</dbReference>
<organism evidence="12 13">
    <name type="scientific">Poriferisphaera corsica</name>
    <dbReference type="NCBI Taxonomy" id="2528020"/>
    <lineage>
        <taxon>Bacteria</taxon>
        <taxon>Pseudomonadati</taxon>
        <taxon>Planctomycetota</taxon>
        <taxon>Phycisphaerae</taxon>
        <taxon>Phycisphaerales</taxon>
        <taxon>Phycisphaeraceae</taxon>
        <taxon>Poriferisphaera</taxon>
    </lineage>
</organism>